<dbReference type="GO" id="GO:0030677">
    <property type="term" value="C:ribonuclease P complex"/>
    <property type="evidence" value="ECO:0007669"/>
    <property type="project" value="TreeGrafter"/>
</dbReference>
<dbReference type="HAMAP" id="MF_00227">
    <property type="entry name" value="RNase_P"/>
    <property type="match status" value="1"/>
</dbReference>
<comment type="function">
    <text evidence="1 7">RNaseP catalyzes the removal of the 5'-leader sequence from pre-tRNA to produce the mature 5'-terminus. It can also cleave other RNA substrates such as 4.5S RNA. The protein component plays an auxiliary but essential role in vivo by binding to the 5'-leader sequence and broadening the substrate specificity of the ribozyme.</text>
</comment>
<evidence type="ECO:0000256" key="6">
    <source>
        <dbReference type="ARBA" id="ARBA00022884"/>
    </source>
</evidence>
<dbReference type="PANTHER" id="PTHR33992:SF1">
    <property type="entry name" value="RIBONUCLEASE P PROTEIN COMPONENT"/>
    <property type="match status" value="1"/>
</dbReference>
<dbReference type="Pfam" id="PF00825">
    <property type="entry name" value="Ribonuclease_P"/>
    <property type="match status" value="1"/>
</dbReference>
<keyword evidence="2 7" id="KW-0819">tRNA processing</keyword>
<keyword evidence="5 7" id="KW-0378">Hydrolase</keyword>
<keyword evidence="3 7" id="KW-0540">Nuclease</keyword>
<evidence type="ECO:0000256" key="7">
    <source>
        <dbReference type="HAMAP-Rule" id="MF_00227"/>
    </source>
</evidence>
<gene>
    <name evidence="7 9" type="primary">rnpA</name>
    <name evidence="9" type="ORF">D4A47_13545</name>
</gene>
<dbReference type="GO" id="GO:0042781">
    <property type="term" value="F:3'-tRNA processing endoribonuclease activity"/>
    <property type="evidence" value="ECO:0007669"/>
    <property type="project" value="TreeGrafter"/>
</dbReference>
<name>A0A498CVJ5_9FIRM</name>
<evidence type="ECO:0000256" key="5">
    <source>
        <dbReference type="ARBA" id="ARBA00022801"/>
    </source>
</evidence>
<dbReference type="PROSITE" id="PS00648">
    <property type="entry name" value="RIBONUCLEASE_P"/>
    <property type="match status" value="1"/>
</dbReference>
<evidence type="ECO:0000256" key="8">
    <source>
        <dbReference type="NCBIfam" id="TIGR00188"/>
    </source>
</evidence>
<organism evidence="9 10">
    <name type="scientific">Anaerotruncus massiliensis</name>
    <name type="common">ex Liu et al. 2021</name>
    <dbReference type="NCBI Taxonomy" id="2321404"/>
    <lineage>
        <taxon>Bacteria</taxon>
        <taxon>Bacillati</taxon>
        <taxon>Bacillota</taxon>
        <taxon>Clostridia</taxon>
        <taxon>Eubacteriales</taxon>
        <taxon>Oscillospiraceae</taxon>
        <taxon>Anaerotruncus</taxon>
    </lineage>
</organism>
<keyword evidence="4 7" id="KW-0255">Endonuclease</keyword>
<dbReference type="InterPro" id="IPR000100">
    <property type="entry name" value="RNase_P"/>
</dbReference>
<dbReference type="RefSeq" id="WP_121587689.1">
    <property type="nucleotide sequence ID" value="NZ_RCHT01000053.1"/>
</dbReference>
<dbReference type="GO" id="GO:0004526">
    <property type="term" value="F:ribonuclease P activity"/>
    <property type="evidence" value="ECO:0007669"/>
    <property type="project" value="UniProtKB-UniRule"/>
</dbReference>
<evidence type="ECO:0000256" key="1">
    <source>
        <dbReference type="ARBA" id="ARBA00002663"/>
    </source>
</evidence>
<keyword evidence="10" id="KW-1185">Reference proteome</keyword>
<accession>A0A498CVJ5</accession>
<dbReference type="AlphaFoldDB" id="A0A498CVJ5"/>
<dbReference type="SUPFAM" id="SSF54211">
    <property type="entry name" value="Ribosomal protein S5 domain 2-like"/>
    <property type="match status" value="1"/>
</dbReference>
<evidence type="ECO:0000256" key="3">
    <source>
        <dbReference type="ARBA" id="ARBA00022722"/>
    </source>
</evidence>
<comment type="catalytic activity">
    <reaction evidence="7">
        <text>Endonucleolytic cleavage of RNA, removing 5'-extranucleotides from tRNA precursor.</text>
        <dbReference type="EC" id="3.1.26.5"/>
    </reaction>
</comment>
<evidence type="ECO:0000256" key="4">
    <source>
        <dbReference type="ARBA" id="ARBA00022759"/>
    </source>
</evidence>
<dbReference type="InterPro" id="IPR014721">
    <property type="entry name" value="Ribsml_uS5_D2-typ_fold_subgr"/>
</dbReference>
<dbReference type="GO" id="GO:0000049">
    <property type="term" value="F:tRNA binding"/>
    <property type="evidence" value="ECO:0007669"/>
    <property type="project" value="UniProtKB-UniRule"/>
</dbReference>
<keyword evidence="6 7" id="KW-0694">RNA-binding</keyword>
<evidence type="ECO:0000313" key="9">
    <source>
        <dbReference type="EMBL" id="RLL06938.1"/>
    </source>
</evidence>
<dbReference type="EMBL" id="RCHT01000053">
    <property type="protein sequence ID" value="RLL06938.1"/>
    <property type="molecule type" value="Genomic_DNA"/>
</dbReference>
<comment type="caution">
    <text evidence="9">The sequence shown here is derived from an EMBL/GenBank/DDBJ whole genome shotgun (WGS) entry which is preliminary data.</text>
</comment>
<protein>
    <recommendedName>
        <fullName evidence="7 8">Ribonuclease P protein component</fullName>
        <shortName evidence="7">RNase P protein</shortName>
        <shortName evidence="7">RNaseP protein</shortName>
        <ecNumber evidence="7 8">3.1.26.5</ecNumber>
    </recommendedName>
    <alternativeName>
        <fullName evidence="7">Protein C5</fullName>
    </alternativeName>
</protein>
<dbReference type="InterPro" id="IPR020539">
    <property type="entry name" value="RNase_P_CS"/>
</dbReference>
<dbReference type="NCBIfam" id="TIGR00188">
    <property type="entry name" value="rnpA"/>
    <property type="match status" value="1"/>
</dbReference>
<dbReference type="Proteomes" id="UP000276301">
    <property type="component" value="Unassembled WGS sequence"/>
</dbReference>
<dbReference type="EC" id="3.1.26.5" evidence="7 8"/>
<evidence type="ECO:0000313" key="10">
    <source>
        <dbReference type="Proteomes" id="UP000276301"/>
    </source>
</evidence>
<dbReference type="GO" id="GO:0001682">
    <property type="term" value="P:tRNA 5'-leader removal"/>
    <property type="evidence" value="ECO:0007669"/>
    <property type="project" value="UniProtKB-UniRule"/>
</dbReference>
<dbReference type="InterPro" id="IPR020568">
    <property type="entry name" value="Ribosomal_Su5_D2-typ_SF"/>
</dbReference>
<reference evidence="9 10" key="1">
    <citation type="submission" date="2018-10" db="EMBL/GenBank/DDBJ databases">
        <title>Anaerotruncus faecis sp. nov., isolated from human feces.</title>
        <authorList>
            <person name="Wang Y.-J."/>
        </authorList>
    </citation>
    <scope>NUCLEOTIDE SEQUENCE [LARGE SCALE GENOMIC DNA]</scope>
    <source>
        <strain evidence="9 10">22A2-44</strain>
    </source>
</reference>
<dbReference type="PANTHER" id="PTHR33992">
    <property type="entry name" value="RIBONUCLEASE P PROTEIN COMPONENT"/>
    <property type="match status" value="1"/>
</dbReference>
<comment type="similarity">
    <text evidence="7">Belongs to the RnpA family.</text>
</comment>
<comment type="subunit">
    <text evidence="7">Consists of a catalytic RNA component (M1 or rnpB) and a protein subunit.</text>
</comment>
<sequence length="111" mass="12842">MLHTETLTLNKEFRRAYYRGRAFTTPVVVVYALKNHKGINRIGLTATKKIGKAVRRNRARRVLKEAYRLLEPQFPIGNDYVFVARTKTVFASTQEVMRAMRSVIEKLGKKS</sequence>
<proteinExistence type="inferred from homology"/>
<evidence type="ECO:0000256" key="2">
    <source>
        <dbReference type="ARBA" id="ARBA00022694"/>
    </source>
</evidence>
<dbReference type="Gene3D" id="3.30.230.10">
    <property type="match status" value="1"/>
</dbReference>